<dbReference type="GO" id="GO:0004857">
    <property type="term" value="F:enzyme inhibitor activity"/>
    <property type="evidence" value="ECO:0007669"/>
    <property type="project" value="InterPro"/>
</dbReference>
<dbReference type="InterPro" id="IPR052421">
    <property type="entry name" value="PCW_Enzyme_Inhibitor"/>
</dbReference>
<protein>
    <submittedName>
        <fullName evidence="7">Uncharacterized protein LOC108810657</fullName>
    </submittedName>
</protein>
<dbReference type="SMART" id="SM00856">
    <property type="entry name" value="PMEI"/>
    <property type="match status" value="1"/>
</dbReference>
<keyword evidence="6" id="KW-1185">Reference proteome</keyword>
<dbReference type="RefSeq" id="XP_018438266.1">
    <property type="nucleotide sequence ID" value="XM_018582764.2"/>
</dbReference>
<evidence type="ECO:0000256" key="2">
    <source>
        <dbReference type="ARBA" id="ARBA00023157"/>
    </source>
</evidence>
<dbReference type="Pfam" id="PF04043">
    <property type="entry name" value="PMEI"/>
    <property type="match status" value="1"/>
</dbReference>
<accession>A0A6J0JT83</accession>
<dbReference type="SUPFAM" id="SSF101148">
    <property type="entry name" value="Plant invertase/pectin methylesterase inhibitor"/>
    <property type="match status" value="1"/>
</dbReference>
<evidence type="ECO:0000259" key="5">
    <source>
        <dbReference type="SMART" id="SM00856"/>
    </source>
</evidence>
<dbReference type="Gene3D" id="1.20.140.40">
    <property type="entry name" value="Invertase/pectin methylesterase inhibitor family protein"/>
    <property type="match status" value="1"/>
</dbReference>
<dbReference type="NCBIfam" id="TIGR01614">
    <property type="entry name" value="PME_inhib"/>
    <property type="match status" value="1"/>
</dbReference>
<dbReference type="InterPro" id="IPR034088">
    <property type="entry name" value="Pla_a_1-like"/>
</dbReference>
<feature type="domain" description="Pectinesterase inhibitor" evidence="5">
    <location>
        <begin position="21"/>
        <end position="177"/>
    </location>
</feature>
<name>A0A6J0JT83_RAPSA</name>
<evidence type="ECO:0000256" key="4">
    <source>
        <dbReference type="SAM" id="SignalP"/>
    </source>
</evidence>
<dbReference type="InterPro" id="IPR035513">
    <property type="entry name" value="Invertase/methylesterase_inhib"/>
</dbReference>
<evidence type="ECO:0000313" key="7">
    <source>
        <dbReference type="RefSeq" id="XP_018438266.1"/>
    </source>
</evidence>
<proteinExistence type="inferred from homology"/>
<sequence>MLSTYLVVFVLLFSGFTATKEADSLIQRNCKRISIIPSVVDSEDVLKLCITSLKENPETKKVRNKTELAVVGTNNAISNITNMKRIVEKFIKEKRYKSRLIKKKLEVCLNHYQDGYEWLTSGLNYLKEKDLDLSSDDLGMASKEVNDCRERFKKGEINPFVKENDVLYVMTHIPYMIISMDDCETSKGGCT</sequence>
<feature type="signal peptide" evidence="4">
    <location>
        <begin position="1"/>
        <end position="22"/>
    </location>
</feature>
<evidence type="ECO:0000313" key="6">
    <source>
        <dbReference type="Proteomes" id="UP000504610"/>
    </source>
</evidence>
<keyword evidence="2" id="KW-1015">Disulfide bond</keyword>
<dbReference type="GeneID" id="108810657"/>
<dbReference type="PANTHER" id="PTHR36710:SF18">
    <property type="entry name" value="PECTINESTERASE INHIBITOR 5-RELATED"/>
    <property type="match status" value="1"/>
</dbReference>
<dbReference type="Proteomes" id="UP000504610">
    <property type="component" value="Chromosome 6"/>
</dbReference>
<dbReference type="AlphaFoldDB" id="A0A6J0JT83"/>
<dbReference type="PANTHER" id="PTHR36710">
    <property type="entry name" value="PECTINESTERASE INHIBITOR-LIKE"/>
    <property type="match status" value="1"/>
</dbReference>
<reference evidence="7" key="2">
    <citation type="submission" date="2025-08" db="UniProtKB">
        <authorList>
            <consortium name="RefSeq"/>
        </authorList>
    </citation>
    <scope>IDENTIFICATION</scope>
    <source>
        <tissue evidence="7">Leaf</tissue>
    </source>
</reference>
<organism evidence="6 7">
    <name type="scientific">Raphanus sativus</name>
    <name type="common">Radish</name>
    <name type="synonym">Raphanus raphanistrum var. sativus</name>
    <dbReference type="NCBI Taxonomy" id="3726"/>
    <lineage>
        <taxon>Eukaryota</taxon>
        <taxon>Viridiplantae</taxon>
        <taxon>Streptophyta</taxon>
        <taxon>Embryophyta</taxon>
        <taxon>Tracheophyta</taxon>
        <taxon>Spermatophyta</taxon>
        <taxon>Magnoliopsida</taxon>
        <taxon>eudicotyledons</taxon>
        <taxon>Gunneridae</taxon>
        <taxon>Pentapetalae</taxon>
        <taxon>rosids</taxon>
        <taxon>malvids</taxon>
        <taxon>Brassicales</taxon>
        <taxon>Brassicaceae</taxon>
        <taxon>Brassiceae</taxon>
        <taxon>Raphanus</taxon>
    </lineage>
</organism>
<dbReference type="CDD" id="cd15795">
    <property type="entry name" value="PMEI-Pla_a_1_like"/>
    <property type="match status" value="1"/>
</dbReference>
<dbReference type="OrthoDB" id="1046556at2759"/>
<feature type="chain" id="PRO_5027057509" evidence="4">
    <location>
        <begin position="23"/>
        <end position="191"/>
    </location>
</feature>
<dbReference type="KEGG" id="rsz:108810657"/>
<gene>
    <name evidence="7" type="primary">LOC108810657</name>
</gene>
<reference evidence="6" key="1">
    <citation type="journal article" date="2019" name="Database">
        <title>The radish genome database (RadishGD): an integrated information resource for radish genomics.</title>
        <authorList>
            <person name="Yu H.J."/>
            <person name="Baek S."/>
            <person name="Lee Y.J."/>
            <person name="Cho A."/>
            <person name="Mun J.H."/>
        </authorList>
    </citation>
    <scope>NUCLEOTIDE SEQUENCE [LARGE SCALE GENOMIC DNA]</scope>
    <source>
        <strain evidence="6">cv. WK10039</strain>
    </source>
</reference>
<evidence type="ECO:0000256" key="1">
    <source>
        <dbReference type="ARBA" id="ARBA00022729"/>
    </source>
</evidence>
<dbReference type="InterPro" id="IPR006501">
    <property type="entry name" value="Pectinesterase_inhib_dom"/>
</dbReference>
<comment type="similarity">
    <text evidence="3">Belongs to the PMEI family.</text>
</comment>
<evidence type="ECO:0000256" key="3">
    <source>
        <dbReference type="ARBA" id="ARBA00038471"/>
    </source>
</evidence>
<keyword evidence="1 4" id="KW-0732">Signal</keyword>